<evidence type="ECO:0000256" key="1">
    <source>
        <dbReference type="SAM" id="Phobius"/>
    </source>
</evidence>
<reference evidence="2" key="1">
    <citation type="submission" date="2016-12" db="EMBL/GenBank/DDBJ databases">
        <title>The genomes of Aspergillus section Nigri reveals drivers in fungal speciation.</title>
        <authorList>
            <consortium name="DOE Joint Genome Institute"/>
            <person name="Vesth T.C."/>
            <person name="Nybo J."/>
            <person name="Theobald S."/>
            <person name="Brandl J."/>
            <person name="Frisvad J.C."/>
            <person name="Nielsen K.F."/>
            <person name="Lyhne E.K."/>
            <person name="Kogle M.E."/>
            <person name="Kuo A."/>
            <person name="Riley R."/>
            <person name="Clum A."/>
            <person name="Nolan M."/>
            <person name="Lipzen A."/>
            <person name="Salamov A."/>
            <person name="Henrissat B."/>
            <person name="Wiebenga A."/>
            <person name="De Vries R.P."/>
            <person name="Grigoriev I.V."/>
            <person name="Mortensen U.H."/>
            <person name="Andersen M.R."/>
            <person name="Baker S.E."/>
        </authorList>
    </citation>
    <scope>NUCLEOTIDE SEQUENCE [LARGE SCALE GENOMIC DNA]</scope>
    <source>
        <strain evidence="2">CBS 113365</strain>
    </source>
</reference>
<proteinExistence type="predicted"/>
<keyword evidence="1" id="KW-0472">Membrane</keyword>
<dbReference type="GeneID" id="37210050"/>
<feature type="transmembrane region" description="Helical" evidence="1">
    <location>
        <begin position="26"/>
        <end position="46"/>
    </location>
</feature>
<keyword evidence="3" id="KW-1185">Reference proteome</keyword>
<keyword evidence="1" id="KW-0812">Transmembrane</keyword>
<protein>
    <submittedName>
        <fullName evidence="2">Uncharacterized protein</fullName>
    </submittedName>
</protein>
<dbReference type="Proteomes" id="UP000248405">
    <property type="component" value="Unassembled WGS sequence"/>
</dbReference>
<accession>A0A319BPK6</accession>
<name>A0A319BPK6_ASPVC</name>
<dbReference type="AlphaFoldDB" id="A0A319BPK6"/>
<sequence length="73" mass="8367">MPPCIDVGITRPMRPWERATKGKGGLIPLLICLSILVIISFVYLHIFPLFWRKKALVCDLATRLLDGVLWDLY</sequence>
<evidence type="ECO:0000313" key="2">
    <source>
        <dbReference type="EMBL" id="PYH74324.1"/>
    </source>
</evidence>
<organism evidence="2 3">
    <name type="scientific">Aspergillus vadensis (strain CBS 113365 / IMI 142717 / IBT 24658)</name>
    <dbReference type="NCBI Taxonomy" id="1448311"/>
    <lineage>
        <taxon>Eukaryota</taxon>
        <taxon>Fungi</taxon>
        <taxon>Dikarya</taxon>
        <taxon>Ascomycota</taxon>
        <taxon>Pezizomycotina</taxon>
        <taxon>Eurotiomycetes</taxon>
        <taxon>Eurotiomycetidae</taxon>
        <taxon>Eurotiales</taxon>
        <taxon>Aspergillaceae</taxon>
        <taxon>Aspergillus</taxon>
        <taxon>Aspergillus subgen. Circumdati</taxon>
    </lineage>
</organism>
<evidence type="ECO:0000313" key="3">
    <source>
        <dbReference type="Proteomes" id="UP000248405"/>
    </source>
</evidence>
<feature type="non-terminal residue" evidence="2">
    <location>
        <position position="73"/>
    </location>
</feature>
<gene>
    <name evidence="2" type="ORF">BO88DRAFT_400011</name>
</gene>
<keyword evidence="1" id="KW-1133">Transmembrane helix</keyword>
<dbReference type="EMBL" id="KZ821614">
    <property type="protein sequence ID" value="PYH74324.1"/>
    <property type="molecule type" value="Genomic_DNA"/>
</dbReference>
<dbReference type="RefSeq" id="XP_025568118.1">
    <property type="nucleotide sequence ID" value="XM_025705458.1"/>
</dbReference>